<gene>
    <name evidence="2" type="ORF">Ptr86124_010246</name>
</gene>
<sequence length="73" mass="8297">MVHTAARARPAKRMVNEKLADTDEEMTDLTNESESELEPITEGEDETDEDDESEEEAMTEEEDATDDEEMTEV</sequence>
<evidence type="ECO:0000313" key="2">
    <source>
        <dbReference type="EMBL" id="KAI1511125.1"/>
    </source>
</evidence>
<keyword evidence="3" id="KW-1185">Reference proteome</keyword>
<protein>
    <submittedName>
        <fullName evidence="2">Uncharacterized protein</fullName>
    </submittedName>
</protein>
<name>A0A317ARH3_9PLEO</name>
<accession>A0A317ARH3</accession>
<organism evidence="2 3">
    <name type="scientific">Pyrenophora tritici-repentis</name>
    <dbReference type="NCBI Taxonomy" id="45151"/>
    <lineage>
        <taxon>Eukaryota</taxon>
        <taxon>Fungi</taxon>
        <taxon>Dikarya</taxon>
        <taxon>Ascomycota</taxon>
        <taxon>Pezizomycotina</taxon>
        <taxon>Dothideomycetes</taxon>
        <taxon>Pleosporomycetidae</taxon>
        <taxon>Pleosporales</taxon>
        <taxon>Pleosporineae</taxon>
        <taxon>Pleosporaceae</taxon>
        <taxon>Pyrenophora</taxon>
    </lineage>
</organism>
<feature type="region of interest" description="Disordered" evidence="1">
    <location>
        <begin position="1"/>
        <end position="73"/>
    </location>
</feature>
<dbReference type="EMBL" id="NRDI02000015">
    <property type="protein sequence ID" value="KAI1511125.1"/>
    <property type="molecule type" value="Genomic_DNA"/>
</dbReference>
<dbReference type="AlphaFoldDB" id="A0A317ARH3"/>
<feature type="compositionally biased region" description="Acidic residues" evidence="1">
    <location>
        <begin position="22"/>
        <end position="73"/>
    </location>
</feature>
<reference evidence="3" key="1">
    <citation type="journal article" date="2022" name="Microb. Genom.">
        <title>A global pangenome for the wheat fungal pathogen Pyrenophora tritici-repentis and prediction of effector protein structural homology.</title>
        <authorList>
            <person name="Moolhuijzen P.M."/>
            <person name="See P.T."/>
            <person name="Shi G."/>
            <person name="Powell H.R."/>
            <person name="Cockram J."/>
            <person name="Jorgensen L.N."/>
            <person name="Benslimane H."/>
            <person name="Strelkov S.E."/>
            <person name="Turner J."/>
            <person name="Liu Z."/>
            <person name="Moffat C.S."/>
        </authorList>
    </citation>
    <scope>NUCLEOTIDE SEQUENCE [LARGE SCALE GENOMIC DNA]</scope>
</reference>
<evidence type="ECO:0000256" key="1">
    <source>
        <dbReference type="SAM" id="MobiDB-lite"/>
    </source>
</evidence>
<evidence type="ECO:0000313" key="3">
    <source>
        <dbReference type="Proteomes" id="UP000249757"/>
    </source>
</evidence>
<proteinExistence type="predicted"/>
<comment type="caution">
    <text evidence="2">The sequence shown here is derived from an EMBL/GenBank/DDBJ whole genome shotgun (WGS) entry which is preliminary data.</text>
</comment>
<dbReference type="Proteomes" id="UP000249757">
    <property type="component" value="Unassembled WGS sequence"/>
</dbReference>